<accession>A0AA43S5P7</accession>
<dbReference type="Proteomes" id="UP001161160">
    <property type="component" value="Unassembled WGS sequence"/>
</dbReference>
<dbReference type="GO" id="GO:0006154">
    <property type="term" value="P:adenosine catabolic process"/>
    <property type="evidence" value="ECO:0007669"/>
    <property type="project" value="TreeGrafter"/>
</dbReference>
<dbReference type="EC" id="3.5.4.4" evidence="3"/>
<comment type="caution">
    <text evidence="9">The sequence shown here is derived from an EMBL/GenBank/DDBJ whole genome shotgun (WGS) entry which is preliminary data.</text>
</comment>
<dbReference type="PANTHER" id="PTHR11409">
    <property type="entry name" value="ADENOSINE DEAMINASE"/>
    <property type="match status" value="1"/>
</dbReference>
<dbReference type="Pfam" id="PF00962">
    <property type="entry name" value="A_deaminase"/>
    <property type="match status" value="1"/>
</dbReference>
<dbReference type="PANTHER" id="PTHR11409:SF43">
    <property type="entry name" value="ADENOSINE DEAMINASE"/>
    <property type="match status" value="1"/>
</dbReference>
<dbReference type="InterPro" id="IPR001365">
    <property type="entry name" value="A_deaminase_dom"/>
</dbReference>
<organism evidence="9 10">
    <name type="scientific">Polynucleobacter sphagniphilus</name>
    <dbReference type="NCBI Taxonomy" id="1743169"/>
    <lineage>
        <taxon>Bacteria</taxon>
        <taxon>Pseudomonadati</taxon>
        <taxon>Pseudomonadota</taxon>
        <taxon>Betaproteobacteria</taxon>
        <taxon>Burkholderiales</taxon>
        <taxon>Burkholderiaceae</taxon>
        <taxon>Polynucleobacter</taxon>
    </lineage>
</organism>
<keyword evidence="6" id="KW-0862">Zinc</keyword>
<keyword evidence="5" id="KW-0378">Hydrolase</keyword>
<feature type="chain" id="PRO_5041356307" description="adenosine deaminase" evidence="7">
    <location>
        <begin position="22"/>
        <end position="494"/>
    </location>
</feature>
<evidence type="ECO:0000256" key="7">
    <source>
        <dbReference type="SAM" id="SignalP"/>
    </source>
</evidence>
<comment type="cofactor">
    <cofactor evidence="1">
        <name>Zn(2+)</name>
        <dbReference type="ChEBI" id="CHEBI:29105"/>
    </cofactor>
</comment>
<dbReference type="EMBL" id="JARXYA010000004">
    <property type="protein sequence ID" value="MDH6503607.1"/>
    <property type="molecule type" value="Genomic_DNA"/>
</dbReference>
<evidence type="ECO:0000313" key="10">
    <source>
        <dbReference type="Proteomes" id="UP001161160"/>
    </source>
</evidence>
<reference evidence="9" key="1">
    <citation type="submission" date="2023-04" db="EMBL/GenBank/DDBJ databases">
        <title>Genome Encyclopedia of Bacteria and Archaea VI: Functional Genomics of Type Strains.</title>
        <authorList>
            <person name="Whitman W."/>
        </authorList>
    </citation>
    <scope>NUCLEOTIDE SEQUENCE</scope>
    <source>
        <strain evidence="9">Enz.4-51</strain>
    </source>
</reference>
<keyword evidence="10" id="KW-1185">Reference proteome</keyword>
<comment type="similarity">
    <text evidence="2">Belongs to the metallo-dependent hydrolases superfamily. Adenosine and AMP deaminases family.</text>
</comment>
<evidence type="ECO:0000256" key="1">
    <source>
        <dbReference type="ARBA" id="ARBA00001947"/>
    </source>
</evidence>
<evidence type="ECO:0000256" key="3">
    <source>
        <dbReference type="ARBA" id="ARBA00012784"/>
    </source>
</evidence>
<dbReference type="GO" id="GO:0046103">
    <property type="term" value="P:inosine biosynthetic process"/>
    <property type="evidence" value="ECO:0007669"/>
    <property type="project" value="TreeGrafter"/>
</dbReference>
<dbReference type="SUPFAM" id="SSF51556">
    <property type="entry name" value="Metallo-dependent hydrolases"/>
    <property type="match status" value="1"/>
</dbReference>
<proteinExistence type="inferred from homology"/>
<dbReference type="InterPro" id="IPR032466">
    <property type="entry name" value="Metal_Hydrolase"/>
</dbReference>
<keyword evidence="4" id="KW-0479">Metal-binding</keyword>
<name>A0AA43S5P7_9BURK</name>
<protein>
    <recommendedName>
        <fullName evidence="3">adenosine deaminase</fullName>
        <ecNumber evidence="3">3.5.4.4</ecNumber>
    </recommendedName>
</protein>
<dbReference type="GO" id="GO:0046872">
    <property type="term" value="F:metal ion binding"/>
    <property type="evidence" value="ECO:0007669"/>
    <property type="project" value="UniProtKB-KW"/>
</dbReference>
<feature type="signal peptide" evidence="7">
    <location>
        <begin position="1"/>
        <end position="21"/>
    </location>
</feature>
<feature type="domain" description="Adenosine deaminase" evidence="8">
    <location>
        <begin position="252"/>
        <end position="480"/>
    </location>
</feature>
<keyword evidence="7" id="KW-0732">Signal</keyword>
<dbReference type="GO" id="GO:0043103">
    <property type="term" value="P:hypoxanthine salvage"/>
    <property type="evidence" value="ECO:0007669"/>
    <property type="project" value="TreeGrafter"/>
</dbReference>
<dbReference type="AlphaFoldDB" id="A0AA43S5P7"/>
<evidence type="ECO:0000256" key="5">
    <source>
        <dbReference type="ARBA" id="ARBA00022801"/>
    </source>
</evidence>
<evidence type="ECO:0000259" key="8">
    <source>
        <dbReference type="Pfam" id="PF00962"/>
    </source>
</evidence>
<gene>
    <name evidence="9" type="ORF">M2127_000900</name>
</gene>
<sequence>MIKIRAILLIFLVNLLPPALAQEQNPGNLAKTRSLYSKLLNQSSPDVAGITLFANLLPKGADLHHHFSGSIYAETYLDWVKENEFCIFNETNASLKYQKFKVSTDPKKLTEEQRVACLSVDQVLKDNLFYRDLLMEWSSKDYANHFHIQTPPDKHFFDTFRYFENISPFGYGAGLKLLKERALQENVSYLETMLKSAPANSSPELANIFKSLGDKPSELQIQSALIQAYNQLQNNSAAKERINGYVQSIENISEGMDDENFRLRFLAYASRNSAPDVVFSRLYGAFIAATSSKKIVGVNIVGAENNYVAMRDYDLHMKMLAFLKTQYPKVKLSLHAGELVLGMVPPEGLRTHINQAVRIAGASRIGHGIDIPHETNAPDLLSLMARNQIALEVNSTSNKDILGVKSDSHPISIYKRFKVPFVISTDDSGISRNNLSGEYQIYITSYRPSYEELKSTVRNSIRYSFLTDSEKQEELKKLDKRFLDFEARMSSIPQ</sequence>
<evidence type="ECO:0000256" key="2">
    <source>
        <dbReference type="ARBA" id="ARBA00006676"/>
    </source>
</evidence>
<evidence type="ECO:0000256" key="4">
    <source>
        <dbReference type="ARBA" id="ARBA00022723"/>
    </source>
</evidence>
<dbReference type="GO" id="GO:0004000">
    <property type="term" value="F:adenosine deaminase activity"/>
    <property type="evidence" value="ECO:0007669"/>
    <property type="project" value="UniProtKB-ARBA"/>
</dbReference>
<dbReference type="InterPro" id="IPR006330">
    <property type="entry name" value="Ado/ade_deaminase"/>
</dbReference>
<dbReference type="GO" id="GO:0005829">
    <property type="term" value="C:cytosol"/>
    <property type="evidence" value="ECO:0007669"/>
    <property type="project" value="TreeGrafter"/>
</dbReference>
<dbReference type="Gene3D" id="3.20.20.140">
    <property type="entry name" value="Metal-dependent hydrolases"/>
    <property type="match status" value="1"/>
</dbReference>
<evidence type="ECO:0000313" key="9">
    <source>
        <dbReference type="EMBL" id="MDH6503607.1"/>
    </source>
</evidence>
<evidence type="ECO:0000256" key="6">
    <source>
        <dbReference type="ARBA" id="ARBA00022833"/>
    </source>
</evidence>